<dbReference type="Proteomes" id="UP001430290">
    <property type="component" value="Unassembled WGS sequence"/>
</dbReference>
<gene>
    <name evidence="1" type="ORF">K7B09_04505</name>
</gene>
<dbReference type="Gene3D" id="3.10.450.620">
    <property type="entry name" value="JHP933, nucleotidyltransferase-like core domain"/>
    <property type="match status" value="1"/>
</dbReference>
<dbReference type="Pfam" id="PF08843">
    <property type="entry name" value="AbiEii"/>
    <property type="match status" value="1"/>
</dbReference>
<reference evidence="1" key="1">
    <citation type="submission" date="2021-09" db="EMBL/GenBank/DDBJ databases">
        <authorList>
            <person name="Wu T."/>
            <person name="Guo S.Z."/>
        </authorList>
    </citation>
    <scope>NUCLEOTIDE SEQUENCE</scope>
    <source>
        <strain evidence="1">RSS-23</strain>
    </source>
</reference>
<evidence type="ECO:0000313" key="2">
    <source>
        <dbReference type="Proteomes" id="UP001430290"/>
    </source>
</evidence>
<sequence>MNVVEQMLARYPAQEREHALREVMQEIALAGLQRGGFFDKAAFYGGTCLRIVHGLPRFSEDLDFSLLTPDHAFTLAPYFDAMRSEFDAFGFEVTITAHAKSVESAVVSAFVKQGTSIYDVQVRGQRTLKIKFEVDTQPPPGFATEERLLLQPYSFYAKCYALPDLHAGKLHALLFRKWKNRVKGRDWFDFEWYIRNAVPLHLAHLDQRARQSGDWDGSAMQQTDLQHLLLQRIESLDFEQARADVRPFLRDAHALDIWSPRYFRDLAGKLIYA</sequence>
<keyword evidence="2" id="KW-1185">Reference proteome</keyword>
<keyword evidence="1" id="KW-0808">Transferase</keyword>
<dbReference type="InterPro" id="IPR014942">
    <property type="entry name" value="AbiEii"/>
</dbReference>
<dbReference type="GO" id="GO:0016740">
    <property type="term" value="F:transferase activity"/>
    <property type="evidence" value="ECO:0007669"/>
    <property type="project" value="UniProtKB-KW"/>
</dbReference>
<comment type="caution">
    <text evidence="1">The sequence shown here is derived from an EMBL/GenBank/DDBJ whole genome shotgun (WGS) entry which is preliminary data.</text>
</comment>
<name>A0ABS7TCJ8_9GAMM</name>
<protein>
    <submittedName>
        <fullName evidence="1">Nucleotidyl transferase AbiEii/AbiGii toxin family protein</fullName>
    </submittedName>
</protein>
<evidence type="ECO:0000313" key="1">
    <source>
        <dbReference type="EMBL" id="MBZ4185586.1"/>
    </source>
</evidence>
<accession>A0ABS7TCJ8</accession>
<dbReference type="EMBL" id="JAIQDJ010000001">
    <property type="protein sequence ID" value="MBZ4185586.1"/>
    <property type="molecule type" value="Genomic_DNA"/>
</dbReference>
<proteinExistence type="predicted"/>
<organism evidence="1 2">
    <name type="scientific">Thermomonas beijingensis</name>
    <dbReference type="NCBI Taxonomy" id="2872701"/>
    <lineage>
        <taxon>Bacteria</taxon>
        <taxon>Pseudomonadati</taxon>
        <taxon>Pseudomonadota</taxon>
        <taxon>Gammaproteobacteria</taxon>
        <taxon>Lysobacterales</taxon>
        <taxon>Lysobacteraceae</taxon>
        <taxon>Thermomonas</taxon>
    </lineage>
</organism>